<dbReference type="Pfam" id="PF00158">
    <property type="entry name" value="Sigma54_activat"/>
    <property type="match status" value="1"/>
</dbReference>
<dbReference type="SUPFAM" id="SSF52540">
    <property type="entry name" value="P-loop containing nucleoside triphosphate hydrolases"/>
    <property type="match status" value="1"/>
</dbReference>
<dbReference type="PROSITE" id="PS50045">
    <property type="entry name" value="SIGMA54_INTERACT_4"/>
    <property type="match status" value="1"/>
</dbReference>
<dbReference type="PANTHER" id="PTHR32071:SF57">
    <property type="entry name" value="C4-DICARBOXYLATE TRANSPORT TRANSCRIPTIONAL REGULATORY PROTEIN DCTD"/>
    <property type="match status" value="1"/>
</dbReference>
<dbReference type="InterPro" id="IPR058031">
    <property type="entry name" value="AAA_lid_NorR"/>
</dbReference>
<keyword evidence="4" id="KW-0238">DNA-binding</keyword>
<feature type="domain" description="Response regulatory" evidence="8">
    <location>
        <begin position="8"/>
        <end position="120"/>
    </location>
</feature>
<name>A0A4R6Z0E2_9GAMM</name>
<keyword evidence="2" id="KW-0067">ATP-binding</keyword>
<dbReference type="PROSITE" id="PS00676">
    <property type="entry name" value="SIGMA54_INTERACT_2"/>
    <property type="match status" value="1"/>
</dbReference>
<dbReference type="PROSITE" id="PS00675">
    <property type="entry name" value="SIGMA54_INTERACT_1"/>
    <property type="match status" value="1"/>
</dbReference>
<evidence type="ECO:0000256" key="2">
    <source>
        <dbReference type="ARBA" id="ARBA00022840"/>
    </source>
</evidence>
<dbReference type="Gene3D" id="1.10.8.60">
    <property type="match status" value="1"/>
</dbReference>
<keyword evidence="5" id="KW-0804">Transcription</keyword>
<protein>
    <submittedName>
        <fullName evidence="9">Two component Fis family sigma54 specific transcriptional regulator (NtrC subfamily)</fullName>
    </submittedName>
</protein>
<evidence type="ECO:0000256" key="6">
    <source>
        <dbReference type="PROSITE-ProRule" id="PRU00169"/>
    </source>
</evidence>
<dbReference type="CDD" id="cd00009">
    <property type="entry name" value="AAA"/>
    <property type="match status" value="1"/>
</dbReference>
<dbReference type="AlphaFoldDB" id="A0A4R6Z0E2"/>
<dbReference type="InterPro" id="IPR025943">
    <property type="entry name" value="Sigma_54_int_dom_ATP-bd_2"/>
</dbReference>
<keyword evidence="6" id="KW-0597">Phosphoprotein</keyword>
<gene>
    <name evidence="9" type="ORF">DFR29_105168</name>
</gene>
<organism evidence="9 10">
    <name type="scientific">Tahibacter aquaticus</name>
    <dbReference type="NCBI Taxonomy" id="520092"/>
    <lineage>
        <taxon>Bacteria</taxon>
        <taxon>Pseudomonadati</taxon>
        <taxon>Pseudomonadota</taxon>
        <taxon>Gammaproteobacteria</taxon>
        <taxon>Lysobacterales</taxon>
        <taxon>Rhodanobacteraceae</taxon>
        <taxon>Tahibacter</taxon>
    </lineage>
</organism>
<keyword evidence="10" id="KW-1185">Reference proteome</keyword>
<evidence type="ECO:0000259" key="7">
    <source>
        <dbReference type="PROSITE" id="PS50045"/>
    </source>
</evidence>
<comment type="caution">
    <text evidence="9">The sequence shown here is derived from an EMBL/GenBank/DDBJ whole genome shotgun (WGS) entry which is preliminary data.</text>
</comment>
<dbReference type="GO" id="GO:0005524">
    <property type="term" value="F:ATP binding"/>
    <property type="evidence" value="ECO:0007669"/>
    <property type="project" value="UniProtKB-KW"/>
</dbReference>
<evidence type="ECO:0000259" key="8">
    <source>
        <dbReference type="PROSITE" id="PS50110"/>
    </source>
</evidence>
<dbReference type="InterPro" id="IPR025944">
    <property type="entry name" value="Sigma_54_int_dom_CS"/>
</dbReference>
<dbReference type="FunFam" id="3.40.50.300:FF:000006">
    <property type="entry name" value="DNA-binding transcriptional regulator NtrC"/>
    <property type="match status" value="1"/>
</dbReference>
<accession>A0A4R6Z0E2</accession>
<dbReference type="SUPFAM" id="SSF52172">
    <property type="entry name" value="CheY-like"/>
    <property type="match status" value="1"/>
</dbReference>
<evidence type="ECO:0000256" key="3">
    <source>
        <dbReference type="ARBA" id="ARBA00023015"/>
    </source>
</evidence>
<dbReference type="EMBL" id="SNZH01000005">
    <property type="protein sequence ID" value="TDR44985.1"/>
    <property type="molecule type" value="Genomic_DNA"/>
</dbReference>
<dbReference type="InterPro" id="IPR003593">
    <property type="entry name" value="AAA+_ATPase"/>
</dbReference>
<feature type="domain" description="Sigma-54 factor interaction" evidence="7">
    <location>
        <begin position="137"/>
        <end position="364"/>
    </location>
</feature>
<evidence type="ECO:0000313" key="10">
    <source>
        <dbReference type="Proteomes" id="UP000295293"/>
    </source>
</evidence>
<dbReference type="Gene3D" id="1.10.10.60">
    <property type="entry name" value="Homeodomain-like"/>
    <property type="match status" value="1"/>
</dbReference>
<dbReference type="GO" id="GO:0000160">
    <property type="term" value="P:phosphorelay signal transduction system"/>
    <property type="evidence" value="ECO:0007669"/>
    <property type="project" value="InterPro"/>
</dbReference>
<dbReference type="PANTHER" id="PTHR32071">
    <property type="entry name" value="TRANSCRIPTIONAL REGULATORY PROTEIN"/>
    <property type="match status" value="1"/>
</dbReference>
<dbReference type="InterPro" id="IPR011006">
    <property type="entry name" value="CheY-like_superfamily"/>
</dbReference>
<dbReference type="SUPFAM" id="SSF46689">
    <property type="entry name" value="Homeodomain-like"/>
    <property type="match status" value="1"/>
</dbReference>
<dbReference type="PROSITE" id="PS50110">
    <property type="entry name" value="RESPONSE_REGULATORY"/>
    <property type="match status" value="1"/>
</dbReference>
<feature type="modified residue" description="4-aspartylphosphate" evidence="6">
    <location>
        <position position="57"/>
    </location>
</feature>
<dbReference type="GO" id="GO:0006355">
    <property type="term" value="P:regulation of DNA-templated transcription"/>
    <property type="evidence" value="ECO:0007669"/>
    <property type="project" value="InterPro"/>
</dbReference>
<dbReference type="InterPro" id="IPR002078">
    <property type="entry name" value="Sigma_54_int"/>
</dbReference>
<dbReference type="SMART" id="SM00382">
    <property type="entry name" value="AAA"/>
    <property type="match status" value="1"/>
</dbReference>
<dbReference type="InterPro" id="IPR001789">
    <property type="entry name" value="Sig_transdc_resp-reg_receiver"/>
</dbReference>
<sequence>MRMSSNPSLLIVDDDISFVRAAAEIARSISYDITVAGTVQQGEIWLKRETFDLAVIDLSLPDGSGLELVRACTRSGTDVVLVTGYPSVETAVEAIRTSLLDYLVKPIEPARYRALLESVAKRRSLPPPVAEQGWHGLIGASQALGMMITQIRRVAPTDASVLIQGESGTGKEIVARAIHAESLRTGAFVAVNCGAMESEQLASQLFGSESSDSGEGHGMLPGYFEQAAGGTLFLDEIGEMPMLLQGQLMRALESGVIRRNGGRSDIGINVRVIAATHYRTDRGHGSGQLRDDLFYRIGEFPIAIPPLRERSDDIVPLANLFLSHLNQRHGGRKSFTGTALEQLRRFSWPGNVRELRNAVSRAYIMAGSDTIADPLGQIRITTPLEETPSTLTIAVGTTFEEVERRMLMKTLEFFGNDKTKAARALGVSVKTIYNHLAKYQQNPAQTG</sequence>
<dbReference type="SMART" id="SM00448">
    <property type="entry name" value="REC"/>
    <property type="match status" value="1"/>
</dbReference>
<dbReference type="InterPro" id="IPR025662">
    <property type="entry name" value="Sigma_54_int_dom_ATP-bd_1"/>
</dbReference>
<dbReference type="Pfam" id="PF00072">
    <property type="entry name" value="Response_reg"/>
    <property type="match status" value="1"/>
</dbReference>
<evidence type="ECO:0000256" key="4">
    <source>
        <dbReference type="ARBA" id="ARBA00023125"/>
    </source>
</evidence>
<dbReference type="InterPro" id="IPR002197">
    <property type="entry name" value="HTH_Fis"/>
</dbReference>
<dbReference type="Gene3D" id="3.40.50.300">
    <property type="entry name" value="P-loop containing nucleotide triphosphate hydrolases"/>
    <property type="match status" value="1"/>
</dbReference>
<keyword evidence="1" id="KW-0547">Nucleotide-binding</keyword>
<dbReference type="PROSITE" id="PS00688">
    <property type="entry name" value="SIGMA54_INTERACT_3"/>
    <property type="match status" value="1"/>
</dbReference>
<dbReference type="InterPro" id="IPR009057">
    <property type="entry name" value="Homeodomain-like_sf"/>
</dbReference>
<dbReference type="Gene3D" id="3.40.50.2300">
    <property type="match status" value="1"/>
</dbReference>
<evidence type="ECO:0000313" key="9">
    <source>
        <dbReference type="EMBL" id="TDR44985.1"/>
    </source>
</evidence>
<dbReference type="Pfam" id="PF02954">
    <property type="entry name" value="HTH_8"/>
    <property type="match status" value="1"/>
</dbReference>
<dbReference type="GO" id="GO:0043565">
    <property type="term" value="F:sequence-specific DNA binding"/>
    <property type="evidence" value="ECO:0007669"/>
    <property type="project" value="InterPro"/>
</dbReference>
<keyword evidence="3" id="KW-0805">Transcription regulation</keyword>
<evidence type="ECO:0000256" key="1">
    <source>
        <dbReference type="ARBA" id="ARBA00022741"/>
    </source>
</evidence>
<dbReference type="Pfam" id="PF25601">
    <property type="entry name" value="AAA_lid_14"/>
    <property type="match status" value="1"/>
</dbReference>
<dbReference type="InterPro" id="IPR027417">
    <property type="entry name" value="P-loop_NTPase"/>
</dbReference>
<proteinExistence type="predicted"/>
<dbReference type="Proteomes" id="UP000295293">
    <property type="component" value="Unassembled WGS sequence"/>
</dbReference>
<evidence type="ECO:0000256" key="5">
    <source>
        <dbReference type="ARBA" id="ARBA00023163"/>
    </source>
</evidence>
<reference evidence="9 10" key="1">
    <citation type="submission" date="2019-03" db="EMBL/GenBank/DDBJ databases">
        <title>Genomic Encyclopedia of Type Strains, Phase IV (KMG-IV): sequencing the most valuable type-strain genomes for metagenomic binning, comparative biology and taxonomic classification.</title>
        <authorList>
            <person name="Goeker M."/>
        </authorList>
    </citation>
    <scope>NUCLEOTIDE SEQUENCE [LARGE SCALE GENOMIC DNA]</scope>
    <source>
        <strain evidence="9 10">DSM 21667</strain>
    </source>
</reference>